<evidence type="ECO:0000313" key="4">
    <source>
        <dbReference type="EMBL" id="JAC33705.1"/>
    </source>
</evidence>
<sequence>MAVDRPKPYYLVIDGVPRCPFMRPESLKQGLEFVARKGDLLQVSYPRSGTHWVQYITQLILKEGEPVETYEQFMQGAQFIEYPLADTDYKASTPVRTFCTHLPPRREKINSEAKYIYVARNPWDVCVSLYHHVNNLSIYRFDEGTFDDFLEVFLTGELGYGDYFEHVTAGYSLKDEPNLFFVTYEQLKKDTRNTVLRLARFIGERYGKMLEDDDRGKRMLAQLLEASSAENMKKIMVSNLATHPDPNIQKWLDETNVSSKAAHGGDTKRHEVLRQAKVGGWKDYFSPVQLQRMEATIKHKTRGSDVMELWADILQETRDFCKGLA</sequence>
<dbReference type="SUPFAM" id="SSF52540">
    <property type="entry name" value="P-loop containing nucleoside triphosphate hydrolases"/>
    <property type="match status" value="1"/>
</dbReference>
<feature type="domain" description="Sulfotransferase" evidence="3">
    <location>
        <begin position="39"/>
        <end position="304"/>
    </location>
</feature>
<organism evidence="4">
    <name type="scientific">Amblyomma triste</name>
    <name type="common">Neotropical tick</name>
    <dbReference type="NCBI Taxonomy" id="251400"/>
    <lineage>
        <taxon>Eukaryota</taxon>
        <taxon>Metazoa</taxon>
        <taxon>Ecdysozoa</taxon>
        <taxon>Arthropoda</taxon>
        <taxon>Chelicerata</taxon>
        <taxon>Arachnida</taxon>
        <taxon>Acari</taxon>
        <taxon>Parasitiformes</taxon>
        <taxon>Ixodida</taxon>
        <taxon>Ixodoidea</taxon>
        <taxon>Ixodidae</taxon>
        <taxon>Amblyomminae</taxon>
        <taxon>Amblyomma</taxon>
    </lineage>
</organism>
<evidence type="ECO:0000259" key="3">
    <source>
        <dbReference type="Pfam" id="PF00685"/>
    </source>
</evidence>
<dbReference type="GO" id="GO:0008146">
    <property type="term" value="F:sulfotransferase activity"/>
    <property type="evidence" value="ECO:0007669"/>
    <property type="project" value="InterPro"/>
</dbReference>
<reference evidence="4" key="1">
    <citation type="submission" date="2014-03" db="EMBL/GenBank/DDBJ databases">
        <title>The sialotranscriptome of Amblyomma triste, Amblyomma parvum and Amblyomma cajennense ticks, uncovered by 454-based RNA-seq.</title>
        <authorList>
            <person name="Garcia G.R."/>
            <person name="Gardinassi L.G."/>
            <person name="Ribeiro J.M."/>
            <person name="Anatriello E."/>
            <person name="Ferreira B.R."/>
            <person name="Moreira H.N."/>
            <person name="Mafra C."/>
            <person name="Olegario M.M."/>
            <person name="Szabo P.J."/>
            <person name="Miranda-Santos I.K."/>
            <person name="Maruyama S.R."/>
        </authorList>
    </citation>
    <scope>NUCLEOTIDE SEQUENCE</scope>
    <source>
        <strain evidence="4">Mato Grasso do Sul</strain>
        <tissue evidence="4">Salivary glands</tissue>
    </source>
</reference>
<keyword evidence="2 4" id="KW-0808">Transferase</keyword>
<dbReference type="Pfam" id="PF00685">
    <property type="entry name" value="Sulfotransfer_1"/>
    <property type="match status" value="1"/>
</dbReference>
<name>A0A023GLK9_AMBTT</name>
<protein>
    <submittedName>
        <fullName evidence="4">Putative sulfotransferase</fullName>
    </submittedName>
</protein>
<dbReference type="PANTHER" id="PTHR11783">
    <property type="entry name" value="SULFOTRANSFERASE SULT"/>
    <property type="match status" value="1"/>
</dbReference>
<comment type="similarity">
    <text evidence="1">Belongs to the sulfotransferase 1 family.</text>
</comment>
<dbReference type="Gene3D" id="3.40.50.300">
    <property type="entry name" value="P-loop containing nucleotide triphosphate hydrolases"/>
    <property type="match status" value="1"/>
</dbReference>
<dbReference type="AlphaFoldDB" id="A0A023GLK9"/>
<proteinExistence type="evidence at transcript level"/>
<dbReference type="InterPro" id="IPR027417">
    <property type="entry name" value="P-loop_NTPase"/>
</dbReference>
<evidence type="ECO:0000256" key="2">
    <source>
        <dbReference type="ARBA" id="ARBA00022679"/>
    </source>
</evidence>
<accession>A0A023GLK9</accession>
<evidence type="ECO:0000256" key="1">
    <source>
        <dbReference type="ARBA" id="ARBA00005771"/>
    </source>
</evidence>
<dbReference type="InterPro" id="IPR000863">
    <property type="entry name" value="Sulfotransferase_dom"/>
</dbReference>
<dbReference type="EMBL" id="GBBM01001713">
    <property type="protein sequence ID" value="JAC33705.1"/>
    <property type="molecule type" value="mRNA"/>
</dbReference>